<dbReference type="InterPro" id="IPR004871">
    <property type="entry name" value="RSE1/DDB1/CPSF1_C"/>
</dbReference>
<sequence length="1478" mass="157802">MRDASPASIADPGAAGPYVYAKTILPSTLARKAIRGNFRGPRTTDLLVAHADREVSSEGANSYPNVPYLYPHRVAQESALSLYDVSADNQVTHILTEEIGNLVADIGWLTNIDPSAYGPPQPSQSASTRERSDDGVPDILLCLTDAGVVRLYVYETIATSGIGSTPPSANLGNLPQQSGRLRLIRELVVSPPDLNPFNRTHRLSVDPLSRAFAISALKNSYQIFLINNTYYNRQLRTSDPTATNRGGSRNWDMAPPDLSFDPRAGGMVTSTTVNVRNTAPDLIQESRIFTVPGTICQLAFLHPWPQERHRVLLTLSLVLDSPASAVSVHIYEFWVQDPPGPTSTPPAVAAPRETASLLKNTRHYARLPFPRGSAFPLHLMALADLPESFLMVDEREMAWIVAEEAASGHVHHPRFTLPTDSGGGPPVVTSAAAAAGGTGRVYLSLDDQRLLHLTLTLSPGVRALTGHFVPLPGPAGEGLCVLSSDRLAGDTLFVAGDLGDHHTVLVTPVRRVVPIQTLPNIAPVLGMALEPPSRPAAGLQGLPPTLWLATGSAPAARLRRLRQEIRLNTLTTSEPGFTDVCALWHIPLPTGAHTDLVALAFPEATRILQRIGDTLSDVSDRFPGLEDGPTSLLCAATGPGNLVQVTRTAVHYFGHLEDGTLRSTWRPDAGPFSRIAEARALPSQIVLVLGTGPVQRLCVLPMPSVEEGDSITASHWVDIPTPVSALATLADGPGAAHIFLATYDAQLRVYRLSAGSPLKLVAHVTLPPHPEVALRAVHSVALIRGSSADDFDCLLGLRGGTCVACPARRLPDGSMEVGFAHSCALPLGNLPVRLVSATTRSGVPAAVLAVSDRAYLLTRGAAGPQVTPLALDPTAPLAVVTPEGSDVTSAADELVPIFLAVVQQRLVTVAPHLGPRATIHDSFPCPVTPKHLKYDALTDTLMMVGHNATIGLDQLLVVDPISGRTLAHQSLLPREQIFCLTTWIVQDRRRYRYFCVGTGLPDPTDGSLSASVTGTGPVTTTSAAISGGLGSRGRVVMYNVKRAATRTHGESPAAAMAGPAIELKFVWDLERQGTVTRMAGFGRNGLLVAARNVISLFELNPQQRKLKEVASVRVDGPVRALDVYDDLVCIAPVLGPLQLWRFDPTTTEFHLVHTSGHALHVCRALILHPSTVLAAGQIGGLLGLARAPAGPQTSGLARRPPGFLLRPTFSMETYDTVRLLEAHWLPPAEGSNDGVTKGSIASWDEVAGSNRFQVGWGSRAALVDDMPVDGVHLSTSAIYRFVEVSELDRMPDAKAALGSALPLTLRPSASTNVTSGALPVAGTVYGASLTGALYGFLPIRPTLYRFLAAIQTYIQRRFRLARAVTNGHLVSFPGIRHPGPLRASHAVSAELVGRWLTHLTNEDRRQALADTEPLAAAAQDFTVDCETNQLDPFDVQFRLGDSSKAAGDSGVDSSEACARLDYRLRSALAELDQAIGFW</sequence>
<dbReference type="GO" id="GO:0003676">
    <property type="term" value="F:nucleic acid binding"/>
    <property type="evidence" value="ECO:0007669"/>
    <property type="project" value="InterPro"/>
</dbReference>
<dbReference type="InterPro" id="IPR058543">
    <property type="entry name" value="Beta-prop_RSE1/DDB1/CPSF1_2nd"/>
</dbReference>
<dbReference type="Gene3D" id="2.130.10.10">
    <property type="entry name" value="YVTN repeat-like/Quinoprotein amine dehydrogenase"/>
    <property type="match status" value="2"/>
</dbReference>
<organism evidence="7 8">
    <name type="scientific">Tieghemiomyces parasiticus</name>
    <dbReference type="NCBI Taxonomy" id="78921"/>
    <lineage>
        <taxon>Eukaryota</taxon>
        <taxon>Fungi</taxon>
        <taxon>Fungi incertae sedis</taxon>
        <taxon>Zoopagomycota</taxon>
        <taxon>Kickxellomycotina</taxon>
        <taxon>Dimargaritomycetes</taxon>
        <taxon>Dimargaritales</taxon>
        <taxon>Dimargaritaceae</taxon>
        <taxon>Tieghemiomyces</taxon>
    </lineage>
</organism>
<feature type="region of interest" description="Disordered" evidence="3">
    <location>
        <begin position="114"/>
        <end position="133"/>
    </location>
</feature>
<keyword evidence="2" id="KW-0539">Nucleus</keyword>
<dbReference type="Proteomes" id="UP001150569">
    <property type="component" value="Unassembled WGS sequence"/>
</dbReference>
<proteinExistence type="predicted"/>
<evidence type="ECO:0000313" key="7">
    <source>
        <dbReference type="EMBL" id="KAJ1926874.1"/>
    </source>
</evidence>
<gene>
    <name evidence="7" type="ORF">IWQ60_003424</name>
</gene>
<dbReference type="Pfam" id="PF03178">
    <property type="entry name" value="CPSF_A"/>
    <property type="match status" value="1"/>
</dbReference>
<evidence type="ECO:0000256" key="2">
    <source>
        <dbReference type="ARBA" id="ARBA00023242"/>
    </source>
</evidence>
<dbReference type="PANTHER" id="PTHR10644">
    <property type="entry name" value="DNA REPAIR/RNA PROCESSING CPSF FAMILY"/>
    <property type="match status" value="1"/>
</dbReference>
<reference evidence="7" key="1">
    <citation type="submission" date="2022-07" db="EMBL/GenBank/DDBJ databases">
        <title>Phylogenomic reconstructions and comparative analyses of Kickxellomycotina fungi.</title>
        <authorList>
            <person name="Reynolds N.K."/>
            <person name="Stajich J.E."/>
            <person name="Barry K."/>
            <person name="Grigoriev I.V."/>
            <person name="Crous P."/>
            <person name="Smith M.E."/>
        </authorList>
    </citation>
    <scope>NUCLEOTIDE SEQUENCE</scope>
    <source>
        <strain evidence="7">RSA 861</strain>
    </source>
</reference>
<name>A0A9W8AHX1_9FUNG</name>
<feature type="domain" description="RSE1/DDB1/CPSF1 first beta-propeller" evidence="5">
    <location>
        <begin position="31"/>
        <end position="518"/>
    </location>
</feature>
<protein>
    <recommendedName>
        <fullName evidence="9">Cleavage/polyadenylation specificity factor A subunit N-terminal domain-containing protein</fullName>
    </recommendedName>
</protein>
<comment type="caution">
    <text evidence="7">The sequence shown here is derived from an EMBL/GenBank/DDBJ whole genome shotgun (WGS) entry which is preliminary data.</text>
</comment>
<evidence type="ECO:0000259" key="4">
    <source>
        <dbReference type="Pfam" id="PF03178"/>
    </source>
</evidence>
<dbReference type="InterPro" id="IPR018846">
    <property type="entry name" value="Beta-prop_RSE1/DDB1/CPSF1_1st"/>
</dbReference>
<feature type="domain" description="RSE1/DDB1/CPSF1 second beta-propeller" evidence="6">
    <location>
        <begin position="577"/>
        <end position="872"/>
    </location>
</feature>
<dbReference type="InterPro" id="IPR050358">
    <property type="entry name" value="RSE1/DDB1/CFT1"/>
</dbReference>
<evidence type="ECO:0000313" key="8">
    <source>
        <dbReference type="Proteomes" id="UP001150569"/>
    </source>
</evidence>
<keyword evidence="8" id="KW-1185">Reference proteome</keyword>
<accession>A0A9W8AHX1</accession>
<dbReference type="Pfam" id="PF10433">
    <property type="entry name" value="Beta-prop_RSE1_1st"/>
    <property type="match status" value="1"/>
</dbReference>
<dbReference type="GO" id="GO:0005634">
    <property type="term" value="C:nucleus"/>
    <property type="evidence" value="ECO:0007669"/>
    <property type="project" value="UniProtKB-SubCell"/>
</dbReference>
<dbReference type="OrthoDB" id="20774at2759"/>
<dbReference type="EMBL" id="JANBPT010000146">
    <property type="protein sequence ID" value="KAJ1926874.1"/>
    <property type="molecule type" value="Genomic_DNA"/>
</dbReference>
<evidence type="ECO:0000259" key="5">
    <source>
        <dbReference type="Pfam" id="PF10433"/>
    </source>
</evidence>
<evidence type="ECO:0000256" key="1">
    <source>
        <dbReference type="ARBA" id="ARBA00004123"/>
    </source>
</evidence>
<comment type="subcellular location">
    <subcellularLocation>
        <location evidence="1">Nucleus</location>
    </subcellularLocation>
</comment>
<evidence type="ECO:0008006" key="9">
    <source>
        <dbReference type="Google" id="ProtNLM"/>
    </source>
</evidence>
<evidence type="ECO:0000256" key="3">
    <source>
        <dbReference type="SAM" id="MobiDB-lite"/>
    </source>
</evidence>
<evidence type="ECO:0000259" key="6">
    <source>
        <dbReference type="Pfam" id="PF23726"/>
    </source>
</evidence>
<dbReference type="InterPro" id="IPR015943">
    <property type="entry name" value="WD40/YVTN_repeat-like_dom_sf"/>
</dbReference>
<feature type="domain" description="RSE1/DDB1/CPSF1 C-terminal" evidence="4">
    <location>
        <begin position="954"/>
        <end position="1195"/>
    </location>
</feature>
<dbReference type="Pfam" id="PF23726">
    <property type="entry name" value="Beta-prop_RSE1_2nd"/>
    <property type="match status" value="1"/>
</dbReference>